<comment type="caution">
    <text evidence="1">The sequence shown here is derived from an EMBL/GenBank/DDBJ whole genome shotgun (WGS) entry which is preliminary data.</text>
</comment>
<gene>
    <name evidence="1" type="ORF">F4820DRAFT_465057</name>
</gene>
<evidence type="ECO:0000313" key="1">
    <source>
        <dbReference type="EMBL" id="KAI4861133.1"/>
    </source>
</evidence>
<dbReference type="EMBL" id="MU393561">
    <property type="protein sequence ID" value="KAI4861133.1"/>
    <property type="molecule type" value="Genomic_DNA"/>
</dbReference>
<evidence type="ECO:0000313" key="2">
    <source>
        <dbReference type="Proteomes" id="UP001497700"/>
    </source>
</evidence>
<name>A0ACB9YQ98_9PEZI</name>
<protein>
    <submittedName>
        <fullName evidence="1">FAD binding domain protein</fullName>
    </submittedName>
</protein>
<organism evidence="1 2">
    <name type="scientific">Hypoxylon rubiginosum</name>
    <dbReference type="NCBI Taxonomy" id="110542"/>
    <lineage>
        <taxon>Eukaryota</taxon>
        <taxon>Fungi</taxon>
        <taxon>Dikarya</taxon>
        <taxon>Ascomycota</taxon>
        <taxon>Pezizomycotina</taxon>
        <taxon>Sordariomycetes</taxon>
        <taxon>Xylariomycetidae</taxon>
        <taxon>Xylariales</taxon>
        <taxon>Hypoxylaceae</taxon>
        <taxon>Hypoxylon</taxon>
    </lineage>
</organism>
<reference evidence="1 2" key="1">
    <citation type="journal article" date="2022" name="New Phytol.">
        <title>Ecological generalism drives hyperdiversity of secondary metabolite gene clusters in xylarialean endophytes.</title>
        <authorList>
            <person name="Franco M.E.E."/>
            <person name="Wisecaver J.H."/>
            <person name="Arnold A.E."/>
            <person name="Ju Y.M."/>
            <person name="Slot J.C."/>
            <person name="Ahrendt S."/>
            <person name="Moore L.P."/>
            <person name="Eastman K.E."/>
            <person name="Scott K."/>
            <person name="Konkel Z."/>
            <person name="Mondo S.J."/>
            <person name="Kuo A."/>
            <person name="Hayes R.D."/>
            <person name="Haridas S."/>
            <person name="Andreopoulos B."/>
            <person name="Riley R."/>
            <person name="LaButti K."/>
            <person name="Pangilinan J."/>
            <person name="Lipzen A."/>
            <person name="Amirebrahimi M."/>
            <person name="Yan J."/>
            <person name="Adam C."/>
            <person name="Keymanesh K."/>
            <person name="Ng V."/>
            <person name="Louie K."/>
            <person name="Northen T."/>
            <person name="Drula E."/>
            <person name="Henrissat B."/>
            <person name="Hsieh H.M."/>
            <person name="Youens-Clark K."/>
            <person name="Lutzoni F."/>
            <person name="Miadlikowska J."/>
            <person name="Eastwood D.C."/>
            <person name="Hamelin R.C."/>
            <person name="Grigoriev I.V."/>
            <person name="U'Ren J.M."/>
        </authorList>
    </citation>
    <scope>NUCLEOTIDE SEQUENCE [LARGE SCALE GENOMIC DNA]</scope>
    <source>
        <strain evidence="1 2">CBS 119005</strain>
    </source>
</reference>
<sequence length="578" mass="61819">MIGLRFFFTLQVACLTALASQSLPPPQNLLHGVVANSSQCRCFPGDACWPSEEAWSNLNATLDGRLVATIPIASVCHDSSSTPYSAEACEQLRLDWADPNIHSDSSSSVMAAFFANMSCDPFTAPEAQCVIGTYVQYAVNASSARDFQLTLAFAQENNIRLVIRNTGHDYMGKSTGAGGLAIWTHHLKDITIHDYVSDAYTGKALTVGAGVQVHEALTAAHAEGLVIVGGDSSNVGLAGGYSQGGGHGPLASTFGLAADQVLEWEVITATGQHLKANATDNTDLYWALSGGGGGTYGAVLSATVKAHPDVQVAIANLTFANPNPTSEAYYDTVKVFLGSLPNITDNGAVCIWLLSNDSLTIQSLTAPGFTSQKLQSLLQPTLEKLDRELIPYAYAVEDFPTFLDSYHSMSVDPPASEGSFGSRLISRSLLSSDSSIASLTAALRFIVSKGALISGLSVNVSRTPTTPNSVNPAWRTAAFSAVVGMYWNQTSFEANIKDQQLIRNVLIPRLADLTPHGGAYMNEADFGQPDWQYVFYGENYGRLLAIKEKYDPYDLFYGLTAMGSEAWISQPDGRLCRA</sequence>
<proteinExistence type="predicted"/>
<accession>A0ACB9YQ98</accession>
<dbReference type="Proteomes" id="UP001497700">
    <property type="component" value="Unassembled WGS sequence"/>
</dbReference>
<keyword evidence="2" id="KW-1185">Reference proteome</keyword>